<dbReference type="GO" id="GO:0016987">
    <property type="term" value="F:sigma factor activity"/>
    <property type="evidence" value="ECO:0007669"/>
    <property type="project" value="TreeGrafter"/>
</dbReference>
<protein>
    <submittedName>
        <fullName evidence="2">RNA polymerase sigma factor, sigma-70 family</fullName>
    </submittedName>
</protein>
<name>A0A1M5XGA6_9BACT</name>
<accession>A0A1M5XGA6</accession>
<evidence type="ECO:0000259" key="1">
    <source>
        <dbReference type="Pfam" id="PF04542"/>
    </source>
</evidence>
<dbReference type="EMBL" id="FQWQ01000006">
    <property type="protein sequence ID" value="SHH98841.1"/>
    <property type="molecule type" value="Genomic_DNA"/>
</dbReference>
<dbReference type="PANTHER" id="PTHR30173">
    <property type="entry name" value="SIGMA 19 FACTOR"/>
    <property type="match status" value="1"/>
</dbReference>
<dbReference type="STRING" id="947013.SAMN04488109_6521"/>
<sequence length="207" mass="23956">MSRDQAITLYQPMLHAIAYNIVRCKADAEDIVQETFLKWLSLGPKKVEDTRAYLIRAVRNNCLNHINTLRHKKEELLNQHTIAEIIGRFKETSFAHLDLDAELAKAMKILHAKLEPLERAVYLLKEVFDFDYEALQDTFDKKKDHCRQLFCRAKKKLSEETAKLNFELPDKSTLLETFRKACDFGNAAELVQELKKDVSDAASKKSE</sequence>
<dbReference type="InterPro" id="IPR007627">
    <property type="entry name" value="RNA_pol_sigma70_r2"/>
</dbReference>
<dbReference type="NCBIfam" id="TIGR02937">
    <property type="entry name" value="sigma70-ECF"/>
    <property type="match status" value="1"/>
</dbReference>
<dbReference type="Gene3D" id="1.10.1740.10">
    <property type="match status" value="1"/>
</dbReference>
<dbReference type="SUPFAM" id="SSF88946">
    <property type="entry name" value="Sigma2 domain of RNA polymerase sigma factors"/>
    <property type="match status" value="1"/>
</dbReference>
<dbReference type="InterPro" id="IPR052704">
    <property type="entry name" value="ECF_Sigma-70_Domain"/>
</dbReference>
<dbReference type="InterPro" id="IPR014284">
    <property type="entry name" value="RNA_pol_sigma-70_dom"/>
</dbReference>
<dbReference type="PANTHER" id="PTHR30173:SF36">
    <property type="entry name" value="ECF RNA POLYMERASE SIGMA FACTOR SIGJ"/>
    <property type="match status" value="1"/>
</dbReference>
<evidence type="ECO:0000313" key="2">
    <source>
        <dbReference type="EMBL" id="SHH98841.1"/>
    </source>
</evidence>
<dbReference type="AlphaFoldDB" id="A0A1M5XGA6"/>
<dbReference type="GO" id="GO:0006352">
    <property type="term" value="P:DNA-templated transcription initiation"/>
    <property type="evidence" value="ECO:0007669"/>
    <property type="project" value="InterPro"/>
</dbReference>
<reference evidence="2 3" key="1">
    <citation type="submission" date="2016-11" db="EMBL/GenBank/DDBJ databases">
        <authorList>
            <person name="Jaros S."/>
            <person name="Januszkiewicz K."/>
            <person name="Wedrychowicz H."/>
        </authorList>
    </citation>
    <scope>NUCLEOTIDE SEQUENCE [LARGE SCALE GENOMIC DNA]</scope>
    <source>
        <strain evidence="2 3">DSM 24574</strain>
    </source>
</reference>
<dbReference type="InterPro" id="IPR013325">
    <property type="entry name" value="RNA_pol_sigma_r2"/>
</dbReference>
<dbReference type="Proteomes" id="UP000184212">
    <property type="component" value="Unassembled WGS sequence"/>
</dbReference>
<gene>
    <name evidence="2" type="ORF">SAMN04488109_6521</name>
</gene>
<dbReference type="OrthoDB" id="3211555at2"/>
<keyword evidence="3" id="KW-1185">Reference proteome</keyword>
<organism evidence="2 3">
    <name type="scientific">Chryseolinea serpens</name>
    <dbReference type="NCBI Taxonomy" id="947013"/>
    <lineage>
        <taxon>Bacteria</taxon>
        <taxon>Pseudomonadati</taxon>
        <taxon>Bacteroidota</taxon>
        <taxon>Cytophagia</taxon>
        <taxon>Cytophagales</taxon>
        <taxon>Fulvivirgaceae</taxon>
        <taxon>Chryseolinea</taxon>
    </lineage>
</organism>
<feature type="domain" description="RNA polymerase sigma-70 region 2" evidence="1">
    <location>
        <begin position="7"/>
        <end position="68"/>
    </location>
</feature>
<dbReference type="Pfam" id="PF04542">
    <property type="entry name" value="Sigma70_r2"/>
    <property type="match status" value="1"/>
</dbReference>
<evidence type="ECO:0000313" key="3">
    <source>
        <dbReference type="Proteomes" id="UP000184212"/>
    </source>
</evidence>
<proteinExistence type="predicted"/>